<gene>
    <name evidence="1" type="ORF">B0H66DRAFT_485832</name>
</gene>
<dbReference type="InterPro" id="IPR025332">
    <property type="entry name" value="DUF4238"/>
</dbReference>
<accession>A0AAE0HV31</accession>
<evidence type="ECO:0008006" key="3">
    <source>
        <dbReference type="Google" id="ProtNLM"/>
    </source>
</evidence>
<dbReference type="Pfam" id="PF14022">
    <property type="entry name" value="DUF4238"/>
    <property type="match status" value="1"/>
</dbReference>
<name>A0AAE0HV31_9PEZI</name>
<organism evidence="1 2">
    <name type="scientific">Apodospora peruviana</name>
    <dbReference type="NCBI Taxonomy" id="516989"/>
    <lineage>
        <taxon>Eukaryota</taxon>
        <taxon>Fungi</taxon>
        <taxon>Dikarya</taxon>
        <taxon>Ascomycota</taxon>
        <taxon>Pezizomycotina</taxon>
        <taxon>Sordariomycetes</taxon>
        <taxon>Sordariomycetidae</taxon>
        <taxon>Sordariales</taxon>
        <taxon>Lasiosphaeriaceae</taxon>
        <taxon>Apodospora</taxon>
    </lineage>
</organism>
<keyword evidence="2" id="KW-1185">Reference proteome</keyword>
<reference evidence="1" key="1">
    <citation type="journal article" date="2023" name="Mol. Phylogenet. Evol.">
        <title>Genome-scale phylogeny and comparative genomics of the fungal order Sordariales.</title>
        <authorList>
            <person name="Hensen N."/>
            <person name="Bonometti L."/>
            <person name="Westerberg I."/>
            <person name="Brannstrom I.O."/>
            <person name="Guillou S."/>
            <person name="Cros-Aarteil S."/>
            <person name="Calhoun S."/>
            <person name="Haridas S."/>
            <person name="Kuo A."/>
            <person name="Mondo S."/>
            <person name="Pangilinan J."/>
            <person name="Riley R."/>
            <person name="LaButti K."/>
            <person name="Andreopoulos B."/>
            <person name="Lipzen A."/>
            <person name="Chen C."/>
            <person name="Yan M."/>
            <person name="Daum C."/>
            <person name="Ng V."/>
            <person name="Clum A."/>
            <person name="Steindorff A."/>
            <person name="Ohm R.A."/>
            <person name="Martin F."/>
            <person name="Silar P."/>
            <person name="Natvig D.O."/>
            <person name="Lalanne C."/>
            <person name="Gautier V."/>
            <person name="Ament-Velasquez S.L."/>
            <person name="Kruys A."/>
            <person name="Hutchinson M.I."/>
            <person name="Powell A.J."/>
            <person name="Barry K."/>
            <person name="Miller A.N."/>
            <person name="Grigoriev I.V."/>
            <person name="Debuchy R."/>
            <person name="Gladieux P."/>
            <person name="Hiltunen Thoren M."/>
            <person name="Johannesson H."/>
        </authorList>
    </citation>
    <scope>NUCLEOTIDE SEQUENCE</scope>
    <source>
        <strain evidence="1">CBS 118394</strain>
    </source>
</reference>
<comment type="caution">
    <text evidence="1">The sequence shown here is derived from an EMBL/GenBank/DDBJ whole genome shotgun (WGS) entry which is preliminary data.</text>
</comment>
<dbReference type="EMBL" id="JAUEDM010000009">
    <property type="protein sequence ID" value="KAK3312516.1"/>
    <property type="molecule type" value="Genomic_DNA"/>
</dbReference>
<sequence length="675" mass="78719">MAASPSAQYQHFVPQFLLRNFAHPYTPEGYDPKKKKRASKRKYEKGMFPGDPVVRNIDFGADPPAICEKPVKRILGLMNMYDDDSKSDAKQQKHIELMFSKLEAQASQMFRKITKAFEKQEPGLWITRDERNLIRKFLFIQKYRGLTFHTRFNYDNPDTYEANDRELMLEYMAEKGFARPLDVWFDNIKAIIEVEMDLEAKWRLELPKRMFPTDAMWFFSHVDHSYMAICTPSCAEEEFILTDNSYNIFEGPSTFVQDADSGKLEGGLHANIHDFAPISPKLMIVLRSHVLPNPLEDANPRVREWRAHQRHLVLDEPYGEKITSVLEDLPVEKARNNYTRVVDGQIELLEGEDGRMRKDHRYFFRFFGLGTEHVNKINAILLDNIEPCTSVVFESTDALARTLEWYLTECRFGKRIITGEVRREAALRKLETVSRALGSEKETVMERIDPQGVVDVGKFLHENVEVHRFWNKTLFGDRKDFLGGMRQTDTPWAQLYFLVLDGTPETLIYDREQIRLMWQLRVKLDAWSQGVHEAIRVRNRELLTAAYLRLPPHRVWLYTEFVVYMQLEQHPHLEAIPVPPPGSCPQDMIARGIKEVEQLCRQAQVGILQQNLHGQAGFNSYFFKEGEVVELLTRVVVRDRFLGALKGKLERSLLKDLKKVLFENAYPTPPKDWRC</sequence>
<dbReference type="Proteomes" id="UP001283341">
    <property type="component" value="Unassembled WGS sequence"/>
</dbReference>
<protein>
    <recommendedName>
        <fullName evidence="3">DUF4238 domain-containing protein</fullName>
    </recommendedName>
</protein>
<proteinExistence type="predicted"/>
<evidence type="ECO:0000313" key="1">
    <source>
        <dbReference type="EMBL" id="KAK3312516.1"/>
    </source>
</evidence>
<evidence type="ECO:0000313" key="2">
    <source>
        <dbReference type="Proteomes" id="UP001283341"/>
    </source>
</evidence>
<dbReference type="AlphaFoldDB" id="A0AAE0HV31"/>
<reference evidence="1" key="2">
    <citation type="submission" date="2023-06" db="EMBL/GenBank/DDBJ databases">
        <authorList>
            <consortium name="Lawrence Berkeley National Laboratory"/>
            <person name="Haridas S."/>
            <person name="Hensen N."/>
            <person name="Bonometti L."/>
            <person name="Westerberg I."/>
            <person name="Brannstrom I.O."/>
            <person name="Guillou S."/>
            <person name="Cros-Aarteil S."/>
            <person name="Calhoun S."/>
            <person name="Kuo A."/>
            <person name="Mondo S."/>
            <person name="Pangilinan J."/>
            <person name="Riley R."/>
            <person name="Labutti K."/>
            <person name="Andreopoulos B."/>
            <person name="Lipzen A."/>
            <person name="Chen C."/>
            <person name="Yanf M."/>
            <person name="Daum C."/>
            <person name="Ng V."/>
            <person name="Clum A."/>
            <person name="Steindorff A."/>
            <person name="Ohm R."/>
            <person name="Martin F."/>
            <person name="Silar P."/>
            <person name="Natvig D."/>
            <person name="Lalanne C."/>
            <person name="Gautier V."/>
            <person name="Ament-Velasquez S.L."/>
            <person name="Kruys A."/>
            <person name="Hutchinson M.I."/>
            <person name="Powell A.J."/>
            <person name="Barry K."/>
            <person name="Miller A.N."/>
            <person name="Grigoriev I.V."/>
            <person name="Debuchy R."/>
            <person name="Gladieux P."/>
            <person name="Thoren M.H."/>
            <person name="Johannesson H."/>
        </authorList>
    </citation>
    <scope>NUCLEOTIDE SEQUENCE</scope>
    <source>
        <strain evidence="1">CBS 118394</strain>
    </source>
</reference>